<sequence length="119" mass="14181">MAVEVRRLPPRRQLLLEDVMRWFFKPGVDLSMKAEEKMDEQSRLTWPLVDGFFQVTEAMEPNEKCDLHPNLTFWGCWVEWYRGRGKRGIRTKVVTQKTHGRVWVAVYRENYKSGRGSIH</sequence>
<dbReference type="AlphaFoldDB" id="A0A0F9J890"/>
<comment type="caution">
    <text evidence="1">The sequence shown here is derived from an EMBL/GenBank/DDBJ whole genome shotgun (WGS) entry which is preliminary data.</text>
</comment>
<protein>
    <submittedName>
        <fullName evidence="1">Uncharacterized protein</fullName>
    </submittedName>
</protein>
<gene>
    <name evidence="1" type="ORF">LCGC14_1562350</name>
</gene>
<reference evidence="1" key="1">
    <citation type="journal article" date="2015" name="Nature">
        <title>Complex archaea that bridge the gap between prokaryotes and eukaryotes.</title>
        <authorList>
            <person name="Spang A."/>
            <person name="Saw J.H."/>
            <person name="Jorgensen S.L."/>
            <person name="Zaremba-Niedzwiedzka K."/>
            <person name="Martijn J."/>
            <person name="Lind A.E."/>
            <person name="van Eijk R."/>
            <person name="Schleper C."/>
            <person name="Guy L."/>
            <person name="Ettema T.J."/>
        </authorList>
    </citation>
    <scope>NUCLEOTIDE SEQUENCE</scope>
</reference>
<dbReference type="EMBL" id="LAZR01012084">
    <property type="protein sequence ID" value="KKM43852.1"/>
    <property type="molecule type" value="Genomic_DNA"/>
</dbReference>
<accession>A0A0F9J890</accession>
<proteinExistence type="predicted"/>
<name>A0A0F9J890_9ZZZZ</name>
<evidence type="ECO:0000313" key="1">
    <source>
        <dbReference type="EMBL" id="KKM43852.1"/>
    </source>
</evidence>
<organism evidence="1">
    <name type="scientific">marine sediment metagenome</name>
    <dbReference type="NCBI Taxonomy" id="412755"/>
    <lineage>
        <taxon>unclassified sequences</taxon>
        <taxon>metagenomes</taxon>
        <taxon>ecological metagenomes</taxon>
    </lineage>
</organism>